<dbReference type="EMBL" id="DAKRPA010000039">
    <property type="protein sequence ID" value="DBA01899.1"/>
    <property type="molecule type" value="Genomic_DNA"/>
</dbReference>
<dbReference type="AlphaFoldDB" id="A0AAV2Z796"/>
<comment type="caution">
    <text evidence="1">The sequence shown here is derived from an EMBL/GenBank/DDBJ whole genome shotgun (WGS) entry which is preliminary data.</text>
</comment>
<organism evidence="1 2">
    <name type="scientific">Lagenidium giganteum</name>
    <dbReference type="NCBI Taxonomy" id="4803"/>
    <lineage>
        <taxon>Eukaryota</taxon>
        <taxon>Sar</taxon>
        <taxon>Stramenopiles</taxon>
        <taxon>Oomycota</taxon>
        <taxon>Peronosporomycetes</taxon>
        <taxon>Pythiales</taxon>
        <taxon>Pythiaceae</taxon>
    </lineage>
</organism>
<proteinExistence type="predicted"/>
<protein>
    <recommendedName>
        <fullName evidence="3">Polyprotein</fullName>
    </recommendedName>
</protein>
<evidence type="ECO:0008006" key="3">
    <source>
        <dbReference type="Google" id="ProtNLM"/>
    </source>
</evidence>
<evidence type="ECO:0000313" key="2">
    <source>
        <dbReference type="Proteomes" id="UP001146120"/>
    </source>
</evidence>
<sequence>MMRPEDLHGSDNYFHWEFNMRMTLARKGLPDHIRVVKQERQVTDEWIVRDAKAFAIIAQGVEGEQSRRSVMSRPRSKPGTYYVAAWPATSTVSAS</sequence>
<reference evidence="1" key="2">
    <citation type="journal article" date="2023" name="Microbiol Resour">
        <title>Decontamination and Annotation of the Draft Genome Sequence of the Oomycete Lagenidium giganteum ARSEF 373.</title>
        <authorList>
            <person name="Morgan W.R."/>
            <person name="Tartar A."/>
        </authorList>
    </citation>
    <scope>NUCLEOTIDE SEQUENCE</scope>
    <source>
        <strain evidence="1">ARSEF 373</strain>
    </source>
</reference>
<evidence type="ECO:0000313" key="1">
    <source>
        <dbReference type="EMBL" id="DBA01899.1"/>
    </source>
</evidence>
<dbReference type="Proteomes" id="UP001146120">
    <property type="component" value="Unassembled WGS sequence"/>
</dbReference>
<accession>A0AAV2Z796</accession>
<gene>
    <name evidence="1" type="ORF">N0F65_005088</name>
</gene>
<keyword evidence="2" id="KW-1185">Reference proteome</keyword>
<reference evidence="1" key="1">
    <citation type="submission" date="2022-11" db="EMBL/GenBank/DDBJ databases">
        <authorList>
            <person name="Morgan W.R."/>
            <person name="Tartar A."/>
        </authorList>
    </citation>
    <scope>NUCLEOTIDE SEQUENCE</scope>
    <source>
        <strain evidence="1">ARSEF 373</strain>
    </source>
</reference>
<name>A0AAV2Z796_9STRA</name>